<keyword evidence="3" id="KW-1185">Reference proteome</keyword>
<sequence length="66" mass="7594">MEVMTFPTDLDLLSLSHDTERDLDEVSQSEDYAGNLSVASSLSGFFSVYYFFWLCLLSYCFCDRVI</sequence>
<comment type="caution">
    <text evidence="2">The sequence shown here is derived from an EMBL/GenBank/DDBJ whole genome shotgun (WGS) entry which is preliminary data.</text>
</comment>
<keyword evidence="1" id="KW-1133">Transmembrane helix</keyword>
<dbReference type="AlphaFoldDB" id="A0A9D4IWX7"/>
<protein>
    <submittedName>
        <fullName evidence="2">Uncharacterized protein</fullName>
    </submittedName>
</protein>
<reference evidence="2" key="1">
    <citation type="journal article" date="2019" name="bioRxiv">
        <title>The Genome of the Zebra Mussel, Dreissena polymorpha: A Resource for Invasive Species Research.</title>
        <authorList>
            <person name="McCartney M.A."/>
            <person name="Auch B."/>
            <person name="Kono T."/>
            <person name="Mallez S."/>
            <person name="Zhang Y."/>
            <person name="Obille A."/>
            <person name="Becker A."/>
            <person name="Abrahante J.E."/>
            <person name="Garbe J."/>
            <person name="Badalamenti J.P."/>
            <person name="Herman A."/>
            <person name="Mangelson H."/>
            <person name="Liachko I."/>
            <person name="Sullivan S."/>
            <person name="Sone E.D."/>
            <person name="Koren S."/>
            <person name="Silverstein K.A.T."/>
            <person name="Beckman K.B."/>
            <person name="Gohl D.M."/>
        </authorList>
    </citation>
    <scope>NUCLEOTIDE SEQUENCE</scope>
    <source>
        <strain evidence="2">Duluth1</strain>
        <tissue evidence="2">Whole animal</tissue>
    </source>
</reference>
<reference evidence="2" key="2">
    <citation type="submission" date="2020-11" db="EMBL/GenBank/DDBJ databases">
        <authorList>
            <person name="McCartney M.A."/>
            <person name="Auch B."/>
            <person name="Kono T."/>
            <person name="Mallez S."/>
            <person name="Becker A."/>
            <person name="Gohl D.M."/>
            <person name="Silverstein K.A.T."/>
            <person name="Koren S."/>
            <person name="Bechman K.B."/>
            <person name="Herman A."/>
            <person name="Abrahante J.E."/>
            <person name="Garbe J."/>
        </authorList>
    </citation>
    <scope>NUCLEOTIDE SEQUENCE</scope>
    <source>
        <strain evidence="2">Duluth1</strain>
        <tissue evidence="2">Whole animal</tissue>
    </source>
</reference>
<evidence type="ECO:0000256" key="1">
    <source>
        <dbReference type="SAM" id="Phobius"/>
    </source>
</evidence>
<keyword evidence="1" id="KW-0812">Transmembrane</keyword>
<evidence type="ECO:0000313" key="2">
    <source>
        <dbReference type="EMBL" id="KAH3791346.1"/>
    </source>
</evidence>
<feature type="transmembrane region" description="Helical" evidence="1">
    <location>
        <begin position="42"/>
        <end position="62"/>
    </location>
</feature>
<name>A0A9D4IWX7_DREPO</name>
<dbReference type="EMBL" id="JAIWYP010000007">
    <property type="protein sequence ID" value="KAH3791346.1"/>
    <property type="molecule type" value="Genomic_DNA"/>
</dbReference>
<keyword evidence="1" id="KW-0472">Membrane</keyword>
<evidence type="ECO:0000313" key="3">
    <source>
        <dbReference type="Proteomes" id="UP000828390"/>
    </source>
</evidence>
<accession>A0A9D4IWX7</accession>
<dbReference type="Proteomes" id="UP000828390">
    <property type="component" value="Unassembled WGS sequence"/>
</dbReference>
<organism evidence="2 3">
    <name type="scientific">Dreissena polymorpha</name>
    <name type="common">Zebra mussel</name>
    <name type="synonym">Mytilus polymorpha</name>
    <dbReference type="NCBI Taxonomy" id="45954"/>
    <lineage>
        <taxon>Eukaryota</taxon>
        <taxon>Metazoa</taxon>
        <taxon>Spiralia</taxon>
        <taxon>Lophotrochozoa</taxon>
        <taxon>Mollusca</taxon>
        <taxon>Bivalvia</taxon>
        <taxon>Autobranchia</taxon>
        <taxon>Heteroconchia</taxon>
        <taxon>Euheterodonta</taxon>
        <taxon>Imparidentia</taxon>
        <taxon>Neoheterodontei</taxon>
        <taxon>Myida</taxon>
        <taxon>Dreissenoidea</taxon>
        <taxon>Dreissenidae</taxon>
        <taxon>Dreissena</taxon>
    </lineage>
</organism>
<proteinExistence type="predicted"/>
<gene>
    <name evidence="2" type="ORF">DPMN_144829</name>
</gene>